<accession>A0A8H3AEW0</accession>
<keyword evidence="5" id="KW-0677">Repeat</keyword>
<evidence type="ECO:0000256" key="7">
    <source>
        <dbReference type="ARBA" id="ARBA00023128"/>
    </source>
</evidence>
<dbReference type="EMBL" id="CAJMWQ010000983">
    <property type="protein sequence ID" value="CAE6425677.1"/>
    <property type="molecule type" value="Genomic_DNA"/>
</dbReference>
<evidence type="ECO:0000256" key="8">
    <source>
        <dbReference type="ARBA" id="ARBA00023136"/>
    </source>
</evidence>
<dbReference type="GO" id="GO:1990575">
    <property type="term" value="P:mitochondrial L-ornithine transmembrane transport"/>
    <property type="evidence" value="ECO:0007669"/>
    <property type="project" value="TreeGrafter"/>
</dbReference>
<dbReference type="InterPro" id="IPR050567">
    <property type="entry name" value="Mitochondrial_Carrier"/>
</dbReference>
<dbReference type="PROSITE" id="PS50920">
    <property type="entry name" value="SOLCAR"/>
    <property type="match status" value="1"/>
</dbReference>
<gene>
    <name evidence="11" type="ORF">RDB_LOCUS53854</name>
</gene>
<evidence type="ECO:0000256" key="1">
    <source>
        <dbReference type="ARBA" id="ARBA00004225"/>
    </source>
</evidence>
<dbReference type="PANTHER" id="PTHR45624:SF45">
    <property type="entry name" value="MITOCHONDRIAL CARRIER"/>
    <property type="match status" value="1"/>
</dbReference>
<evidence type="ECO:0000256" key="10">
    <source>
        <dbReference type="RuleBase" id="RU000488"/>
    </source>
</evidence>
<evidence type="ECO:0000256" key="4">
    <source>
        <dbReference type="ARBA" id="ARBA00022692"/>
    </source>
</evidence>
<feature type="repeat" description="Solcar" evidence="9">
    <location>
        <begin position="170"/>
        <end position="254"/>
    </location>
</feature>
<comment type="subcellular location">
    <subcellularLocation>
        <location evidence="1">Mitochondrion membrane</location>
        <topology evidence="1">Multi-pass membrane protein</topology>
    </subcellularLocation>
</comment>
<evidence type="ECO:0000313" key="11">
    <source>
        <dbReference type="EMBL" id="CAE6425677.1"/>
    </source>
</evidence>
<keyword evidence="8 9" id="KW-0472">Membrane</keyword>
<sequence length="264" mass="28168">TRDDMATRSFSLKEILGPDVGIDLAAGSMGGVAQVIVGQPLDTIKTRAQIAPRMASPLLGIAGVNSLLFASYAISKRIVSPFPELSLPEIAAAGAMAGAANSVLASPVEMFKVRMQGQYGGKADKKLSTVFWDMWKDYGFRKGVMRGFWATVAREIPAYAGQVTKLIPVWALLASGSCGGICYWLSCYPLDVVKSRVQLASTPPKGLDYIAQELRAIVREGGIIGLFRGLSPSLLRSIPAAASTFAAYELTKDFLTKELGKTNS</sequence>
<dbReference type="InterPro" id="IPR018108">
    <property type="entry name" value="MCP_transmembrane"/>
</dbReference>
<proteinExistence type="inferred from homology"/>
<comment type="similarity">
    <text evidence="2 10">Belongs to the mitochondrial carrier (TC 2.A.29) family.</text>
</comment>
<dbReference type="Proteomes" id="UP000663826">
    <property type="component" value="Unassembled WGS sequence"/>
</dbReference>
<evidence type="ECO:0000313" key="12">
    <source>
        <dbReference type="Proteomes" id="UP000663826"/>
    </source>
</evidence>
<dbReference type="Gene3D" id="1.50.40.10">
    <property type="entry name" value="Mitochondrial carrier domain"/>
    <property type="match status" value="3"/>
</dbReference>
<feature type="non-terminal residue" evidence="11">
    <location>
        <position position="1"/>
    </location>
</feature>
<evidence type="ECO:0000256" key="5">
    <source>
        <dbReference type="ARBA" id="ARBA00022737"/>
    </source>
</evidence>
<evidence type="ECO:0000256" key="9">
    <source>
        <dbReference type="PROSITE-ProRule" id="PRU00282"/>
    </source>
</evidence>
<dbReference type="GO" id="GO:0031966">
    <property type="term" value="C:mitochondrial membrane"/>
    <property type="evidence" value="ECO:0007669"/>
    <property type="project" value="UniProtKB-SubCell"/>
</dbReference>
<dbReference type="GO" id="GO:0000064">
    <property type="term" value="F:L-ornithine transmembrane transporter activity"/>
    <property type="evidence" value="ECO:0007669"/>
    <property type="project" value="TreeGrafter"/>
</dbReference>
<evidence type="ECO:0000256" key="2">
    <source>
        <dbReference type="ARBA" id="ARBA00006375"/>
    </source>
</evidence>
<dbReference type="PANTHER" id="PTHR45624">
    <property type="entry name" value="MITOCHONDRIAL BASIC AMINO ACIDS TRANSPORTER-RELATED"/>
    <property type="match status" value="1"/>
</dbReference>
<protein>
    <submittedName>
        <fullName evidence="11">Uncharacterized protein</fullName>
    </submittedName>
</protein>
<evidence type="ECO:0000256" key="6">
    <source>
        <dbReference type="ARBA" id="ARBA00022989"/>
    </source>
</evidence>
<name>A0A8H3AEW0_9AGAM</name>
<dbReference type="Pfam" id="PF00153">
    <property type="entry name" value="Mito_carr"/>
    <property type="match status" value="3"/>
</dbReference>
<dbReference type="AlphaFoldDB" id="A0A8H3AEW0"/>
<organism evidence="11 12">
    <name type="scientific">Rhizoctonia solani</name>
    <dbReference type="NCBI Taxonomy" id="456999"/>
    <lineage>
        <taxon>Eukaryota</taxon>
        <taxon>Fungi</taxon>
        <taxon>Dikarya</taxon>
        <taxon>Basidiomycota</taxon>
        <taxon>Agaricomycotina</taxon>
        <taxon>Agaricomycetes</taxon>
        <taxon>Cantharellales</taxon>
        <taxon>Ceratobasidiaceae</taxon>
        <taxon>Rhizoctonia</taxon>
    </lineage>
</organism>
<reference evidence="11" key="1">
    <citation type="submission" date="2021-01" db="EMBL/GenBank/DDBJ databases">
        <authorList>
            <person name="Kaushik A."/>
        </authorList>
    </citation>
    <scope>NUCLEOTIDE SEQUENCE</scope>
    <source>
        <strain evidence="11">AG1-1B</strain>
    </source>
</reference>
<keyword evidence="3 10" id="KW-0813">Transport</keyword>
<keyword evidence="4 9" id="KW-0812">Transmembrane</keyword>
<keyword evidence="7" id="KW-0496">Mitochondrion</keyword>
<comment type="caution">
    <text evidence="11">The sequence shown here is derived from an EMBL/GenBank/DDBJ whole genome shotgun (WGS) entry which is preliminary data.</text>
</comment>
<evidence type="ECO:0000256" key="3">
    <source>
        <dbReference type="ARBA" id="ARBA00022448"/>
    </source>
</evidence>
<keyword evidence="6" id="KW-1133">Transmembrane helix</keyword>
<dbReference type="SUPFAM" id="SSF103506">
    <property type="entry name" value="Mitochondrial carrier"/>
    <property type="match status" value="1"/>
</dbReference>
<dbReference type="InterPro" id="IPR023395">
    <property type="entry name" value="MCP_dom_sf"/>
</dbReference>